<organism evidence="3 4">
    <name type="scientific">Deinococcus roseus</name>
    <dbReference type="NCBI Taxonomy" id="392414"/>
    <lineage>
        <taxon>Bacteria</taxon>
        <taxon>Thermotogati</taxon>
        <taxon>Deinococcota</taxon>
        <taxon>Deinococci</taxon>
        <taxon>Deinococcales</taxon>
        <taxon>Deinococcaceae</taxon>
        <taxon>Deinococcus</taxon>
    </lineage>
</organism>
<evidence type="ECO:0000313" key="3">
    <source>
        <dbReference type="EMBL" id="GGJ51800.1"/>
    </source>
</evidence>
<dbReference type="PANTHER" id="PTHR30204">
    <property type="entry name" value="REDOX-CYCLING DRUG-SENSING TRANSCRIPTIONAL ACTIVATOR SOXR"/>
    <property type="match status" value="1"/>
</dbReference>
<accession>A0ABQ2DAR9</accession>
<dbReference type="InterPro" id="IPR047057">
    <property type="entry name" value="MerR_fam"/>
</dbReference>
<dbReference type="PRINTS" id="PR00040">
    <property type="entry name" value="HTHMERR"/>
</dbReference>
<dbReference type="CDD" id="cd01109">
    <property type="entry name" value="HTH_YyaN"/>
    <property type="match status" value="1"/>
</dbReference>
<feature type="domain" description="HTH merR-type" evidence="2">
    <location>
        <begin position="16"/>
        <end position="85"/>
    </location>
</feature>
<dbReference type="Pfam" id="PF13411">
    <property type="entry name" value="MerR_1"/>
    <property type="match status" value="1"/>
</dbReference>
<keyword evidence="1" id="KW-0238">DNA-binding</keyword>
<dbReference type="Proteomes" id="UP000632222">
    <property type="component" value="Unassembled WGS sequence"/>
</dbReference>
<dbReference type="InterPro" id="IPR000551">
    <property type="entry name" value="MerR-type_HTH_dom"/>
</dbReference>
<dbReference type="PANTHER" id="PTHR30204:SF98">
    <property type="entry name" value="HTH-TYPE TRANSCRIPTIONAL REGULATOR ADHR"/>
    <property type="match status" value="1"/>
</dbReference>
<dbReference type="Gene3D" id="1.10.1660.10">
    <property type="match status" value="1"/>
</dbReference>
<dbReference type="EMBL" id="BMOD01000023">
    <property type="protein sequence ID" value="GGJ51800.1"/>
    <property type="molecule type" value="Genomic_DNA"/>
</dbReference>
<dbReference type="PROSITE" id="PS50937">
    <property type="entry name" value="HTH_MERR_2"/>
    <property type="match status" value="1"/>
</dbReference>
<dbReference type="InterPro" id="IPR009061">
    <property type="entry name" value="DNA-bd_dom_put_sf"/>
</dbReference>
<dbReference type="SUPFAM" id="SSF46955">
    <property type="entry name" value="Putative DNA-binding domain"/>
    <property type="match status" value="1"/>
</dbReference>
<sequence>MTQTLNQNPTDRTEVTFSIQQMCLVVGLPASTLRYYEDLGLLGVVPKNSSGHRRYQETHLHRLRFLQLLKNTGMPLEDMKRFALLDDAGASTAPERILMLRDHHLALQDKVTLLQEQLGHLAGKIQYYQQVCEKYGLPDPLREQADAPPPGL</sequence>
<evidence type="ECO:0000256" key="1">
    <source>
        <dbReference type="ARBA" id="ARBA00023125"/>
    </source>
</evidence>
<dbReference type="SMART" id="SM00422">
    <property type="entry name" value="HTH_MERR"/>
    <property type="match status" value="1"/>
</dbReference>
<reference evidence="4" key="1">
    <citation type="journal article" date="2019" name="Int. J. Syst. Evol. Microbiol.">
        <title>The Global Catalogue of Microorganisms (GCM) 10K type strain sequencing project: providing services to taxonomists for standard genome sequencing and annotation.</title>
        <authorList>
            <consortium name="The Broad Institute Genomics Platform"/>
            <consortium name="The Broad Institute Genome Sequencing Center for Infectious Disease"/>
            <person name="Wu L."/>
            <person name="Ma J."/>
        </authorList>
    </citation>
    <scope>NUCLEOTIDE SEQUENCE [LARGE SCALE GENOMIC DNA]</scope>
    <source>
        <strain evidence="4">JCM 14370</strain>
    </source>
</reference>
<comment type="caution">
    <text evidence="3">The sequence shown here is derived from an EMBL/GenBank/DDBJ whole genome shotgun (WGS) entry which is preliminary data.</text>
</comment>
<name>A0ABQ2DAR9_9DEIO</name>
<proteinExistence type="predicted"/>
<gene>
    <name evidence="3" type="ORF">GCM10008938_42330</name>
</gene>
<evidence type="ECO:0000259" key="2">
    <source>
        <dbReference type="PROSITE" id="PS50937"/>
    </source>
</evidence>
<evidence type="ECO:0000313" key="4">
    <source>
        <dbReference type="Proteomes" id="UP000632222"/>
    </source>
</evidence>
<protein>
    <recommendedName>
        <fullName evidence="2">HTH merR-type domain-containing protein</fullName>
    </recommendedName>
</protein>
<dbReference type="RefSeq" id="WP_189006556.1">
    <property type="nucleotide sequence ID" value="NZ_BMOD01000023.1"/>
</dbReference>
<keyword evidence="4" id="KW-1185">Reference proteome</keyword>